<name>A0A517Z1L7_9PLAN</name>
<dbReference type="Proteomes" id="UP000320496">
    <property type="component" value="Chromosome"/>
</dbReference>
<feature type="chain" id="PRO_5022013138" description="Cna protein B-type domain protein" evidence="1">
    <location>
        <begin position="27"/>
        <end position="175"/>
    </location>
</feature>
<sequence length="175" mass="18256" precursor="true">MRWQKLISQLAVALACLGMLVPAAPAAAGHTVPDRCVDVSLTPEGTLTGQFVDSQGRPLAGQQITVWQSGREVARTFSDADGLYRVAHLPSGVYQVAAGSTCRSFRIWPHTVAPPAARPVATVVAAGDAVRGQGFEEPFPPWLVTMAGSSALVGFGILLSDSHDLEAKAKAPASP</sequence>
<reference evidence="2 3" key="1">
    <citation type="submission" date="2019-02" db="EMBL/GenBank/DDBJ databases">
        <title>Deep-cultivation of Planctomycetes and their phenomic and genomic characterization uncovers novel biology.</title>
        <authorList>
            <person name="Wiegand S."/>
            <person name="Jogler M."/>
            <person name="Boedeker C."/>
            <person name="Pinto D."/>
            <person name="Vollmers J."/>
            <person name="Rivas-Marin E."/>
            <person name="Kohn T."/>
            <person name="Peeters S.H."/>
            <person name="Heuer A."/>
            <person name="Rast P."/>
            <person name="Oberbeckmann S."/>
            <person name="Bunk B."/>
            <person name="Jeske O."/>
            <person name="Meyerdierks A."/>
            <person name="Storesund J.E."/>
            <person name="Kallscheuer N."/>
            <person name="Luecker S."/>
            <person name="Lage O.M."/>
            <person name="Pohl T."/>
            <person name="Merkel B.J."/>
            <person name="Hornburger P."/>
            <person name="Mueller R.-W."/>
            <person name="Bruemmer F."/>
            <person name="Labrenz M."/>
            <person name="Spormann A.M."/>
            <person name="Op den Camp H."/>
            <person name="Overmann J."/>
            <person name="Amann R."/>
            <person name="Jetten M.S.M."/>
            <person name="Mascher T."/>
            <person name="Medema M.H."/>
            <person name="Devos D.P."/>
            <person name="Kaster A.-K."/>
            <person name="Ovreas L."/>
            <person name="Rohde M."/>
            <person name="Galperin M.Y."/>
            <person name="Jogler C."/>
        </authorList>
    </citation>
    <scope>NUCLEOTIDE SEQUENCE [LARGE SCALE GENOMIC DNA]</scope>
    <source>
        <strain evidence="2 3">Mal4</strain>
    </source>
</reference>
<proteinExistence type="predicted"/>
<accession>A0A517Z1L7</accession>
<feature type="signal peptide" evidence="1">
    <location>
        <begin position="1"/>
        <end position="26"/>
    </location>
</feature>
<dbReference type="InterPro" id="IPR013783">
    <property type="entry name" value="Ig-like_fold"/>
</dbReference>
<evidence type="ECO:0000313" key="2">
    <source>
        <dbReference type="EMBL" id="QDU36363.1"/>
    </source>
</evidence>
<dbReference type="Pfam" id="PF13620">
    <property type="entry name" value="CarboxypepD_reg"/>
    <property type="match status" value="1"/>
</dbReference>
<dbReference type="EMBL" id="CP036275">
    <property type="protein sequence ID" value="QDU36363.1"/>
    <property type="molecule type" value="Genomic_DNA"/>
</dbReference>
<organism evidence="2 3">
    <name type="scientific">Maioricimonas rarisocia</name>
    <dbReference type="NCBI Taxonomy" id="2528026"/>
    <lineage>
        <taxon>Bacteria</taxon>
        <taxon>Pseudomonadati</taxon>
        <taxon>Planctomycetota</taxon>
        <taxon>Planctomycetia</taxon>
        <taxon>Planctomycetales</taxon>
        <taxon>Planctomycetaceae</taxon>
        <taxon>Maioricimonas</taxon>
    </lineage>
</organism>
<dbReference type="SUPFAM" id="SSF49464">
    <property type="entry name" value="Carboxypeptidase regulatory domain-like"/>
    <property type="match status" value="1"/>
</dbReference>
<dbReference type="InterPro" id="IPR008969">
    <property type="entry name" value="CarboxyPept-like_regulatory"/>
</dbReference>
<gene>
    <name evidence="2" type="ORF">Mal4_06480</name>
</gene>
<evidence type="ECO:0008006" key="4">
    <source>
        <dbReference type="Google" id="ProtNLM"/>
    </source>
</evidence>
<keyword evidence="3" id="KW-1185">Reference proteome</keyword>
<dbReference type="AlphaFoldDB" id="A0A517Z1L7"/>
<dbReference type="RefSeq" id="WP_197444048.1">
    <property type="nucleotide sequence ID" value="NZ_CP036275.1"/>
</dbReference>
<evidence type="ECO:0000256" key="1">
    <source>
        <dbReference type="SAM" id="SignalP"/>
    </source>
</evidence>
<protein>
    <recommendedName>
        <fullName evidence="4">Cna protein B-type domain protein</fullName>
    </recommendedName>
</protein>
<dbReference type="Gene3D" id="2.60.40.10">
    <property type="entry name" value="Immunoglobulins"/>
    <property type="match status" value="1"/>
</dbReference>
<evidence type="ECO:0000313" key="3">
    <source>
        <dbReference type="Proteomes" id="UP000320496"/>
    </source>
</evidence>
<keyword evidence="1" id="KW-0732">Signal</keyword>
<dbReference type="PROSITE" id="PS51257">
    <property type="entry name" value="PROKAR_LIPOPROTEIN"/>
    <property type="match status" value="1"/>
</dbReference>
<dbReference type="KEGG" id="mri:Mal4_06480"/>